<keyword evidence="9" id="KW-0472">Membrane</keyword>
<dbReference type="Pfam" id="PF02518">
    <property type="entry name" value="HATPase_c"/>
    <property type="match status" value="1"/>
</dbReference>
<reference evidence="11 12" key="1">
    <citation type="journal article" date="2015" name="Genome Announc.">
        <title>Expanding the biotechnology potential of lactobacilli through comparative genomics of 213 strains and associated genera.</title>
        <authorList>
            <person name="Sun Z."/>
            <person name="Harris H.M."/>
            <person name="McCann A."/>
            <person name="Guo C."/>
            <person name="Argimon S."/>
            <person name="Zhang W."/>
            <person name="Yang X."/>
            <person name="Jeffery I.B."/>
            <person name="Cooney J.C."/>
            <person name="Kagawa T.F."/>
            <person name="Liu W."/>
            <person name="Song Y."/>
            <person name="Salvetti E."/>
            <person name="Wrobel A."/>
            <person name="Rasinkangas P."/>
            <person name="Parkhill J."/>
            <person name="Rea M.C."/>
            <person name="O'Sullivan O."/>
            <person name="Ritari J."/>
            <person name="Douillard F.P."/>
            <person name="Paul Ross R."/>
            <person name="Yang R."/>
            <person name="Briner A.E."/>
            <person name="Felis G.E."/>
            <person name="de Vos W.M."/>
            <person name="Barrangou R."/>
            <person name="Klaenhammer T.R."/>
            <person name="Caufield P.W."/>
            <person name="Cui Y."/>
            <person name="Zhang H."/>
            <person name="O'Toole P.W."/>
        </authorList>
    </citation>
    <scope>NUCLEOTIDE SEQUENCE [LARGE SCALE GENOMIC DNA]</scope>
    <source>
        <strain evidence="11 12">DSM 13343</strain>
    </source>
</reference>
<dbReference type="Gene3D" id="3.30.565.10">
    <property type="entry name" value="Histidine kinase-like ATPase, C-terminal domain"/>
    <property type="match status" value="1"/>
</dbReference>
<dbReference type="InterPro" id="IPR004358">
    <property type="entry name" value="Sig_transdc_His_kin-like_C"/>
</dbReference>
<dbReference type="SUPFAM" id="SSF47384">
    <property type="entry name" value="Homodimeric domain of signal transducing histidine kinase"/>
    <property type="match status" value="1"/>
</dbReference>
<keyword evidence="5" id="KW-0808">Transferase</keyword>
<dbReference type="GO" id="GO:0005886">
    <property type="term" value="C:plasma membrane"/>
    <property type="evidence" value="ECO:0007669"/>
    <property type="project" value="TreeGrafter"/>
</dbReference>
<dbReference type="OrthoDB" id="9813151at2"/>
<dbReference type="PRINTS" id="PR00344">
    <property type="entry name" value="BCTRLSENSOR"/>
</dbReference>
<gene>
    <name evidence="11" type="ORF">FD01_GL001763</name>
</gene>
<dbReference type="Pfam" id="PF00512">
    <property type="entry name" value="HisKA"/>
    <property type="match status" value="1"/>
</dbReference>
<dbReference type="GO" id="GO:0016036">
    <property type="term" value="P:cellular response to phosphate starvation"/>
    <property type="evidence" value="ECO:0007669"/>
    <property type="project" value="TreeGrafter"/>
</dbReference>
<feature type="transmembrane region" description="Helical" evidence="9">
    <location>
        <begin position="15"/>
        <end position="37"/>
    </location>
</feature>
<dbReference type="InterPro" id="IPR036097">
    <property type="entry name" value="HisK_dim/P_sf"/>
</dbReference>
<dbReference type="InterPro" id="IPR036890">
    <property type="entry name" value="HATPase_C_sf"/>
</dbReference>
<comment type="catalytic activity">
    <reaction evidence="1">
        <text>ATP + protein L-histidine = ADP + protein N-phospho-L-histidine.</text>
        <dbReference type="EC" id="2.7.13.3"/>
    </reaction>
</comment>
<proteinExistence type="predicted"/>
<dbReference type="CDD" id="cd00075">
    <property type="entry name" value="HATPase"/>
    <property type="match status" value="1"/>
</dbReference>
<feature type="region of interest" description="Disordered" evidence="8">
    <location>
        <begin position="56"/>
        <end position="82"/>
    </location>
</feature>
<dbReference type="PANTHER" id="PTHR45453:SF1">
    <property type="entry name" value="PHOSPHATE REGULON SENSOR PROTEIN PHOR"/>
    <property type="match status" value="1"/>
</dbReference>
<evidence type="ECO:0000256" key="4">
    <source>
        <dbReference type="ARBA" id="ARBA00022553"/>
    </source>
</evidence>
<dbReference type="InterPro" id="IPR050351">
    <property type="entry name" value="BphY/WalK/GraS-like"/>
</dbReference>
<keyword evidence="12" id="KW-1185">Reference proteome</keyword>
<dbReference type="InterPro" id="IPR005467">
    <property type="entry name" value="His_kinase_dom"/>
</dbReference>
<feature type="domain" description="Histidine kinase" evidence="10">
    <location>
        <begin position="213"/>
        <end position="430"/>
    </location>
</feature>
<dbReference type="Gene3D" id="1.10.287.130">
    <property type="match status" value="1"/>
</dbReference>
<evidence type="ECO:0000256" key="9">
    <source>
        <dbReference type="SAM" id="Phobius"/>
    </source>
</evidence>
<dbReference type="GO" id="GO:0004721">
    <property type="term" value="F:phosphoprotein phosphatase activity"/>
    <property type="evidence" value="ECO:0007669"/>
    <property type="project" value="TreeGrafter"/>
</dbReference>
<keyword evidence="4" id="KW-0597">Phosphoprotein</keyword>
<dbReference type="InterPro" id="IPR003594">
    <property type="entry name" value="HATPase_dom"/>
</dbReference>
<organism evidence="11 12">
    <name type="scientific">Lacticaseibacillus manihotivorans DSM 13343 = JCM 12514</name>
    <dbReference type="NCBI Taxonomy" id="1423769"/>
    <lineage>
        <taxon>Bacteria</taxon>
        <taxon>Bacillati</taxon>
        <taxon>Bacillota</taxon>
        <taxon>Bacilli</taxon>
        <taxon>Lactobacillales</taxon>
        <taxon>Lactobacillaceae</taxon>
        <taxon>Lacticaseibacillus</taxon>
    </lineage>
</organism>
<evidence type="ECO:0000256" key="7">
    <source>
        <dbReference type="ARBA" id="ARBA00023012"/>
    </source>
</evidence>
<dbReference type="EMBL" id="AZEU01000206">
    <property type="protein sequence ID" value="KRL43230.1"/>
    <property type="molecule type" value="Genomic_DNA"/>
</dbReference>
<comment type="subcellular location">
    <subcellularLocation>
        <location evidence="2">Membrane</location>
    </subcellularLocation>
</comment>
<sequence length="433" mass="48880">MNSDSAIEHQRRRLFVAQLLSFAGLFIALGLIVFVMYERSVYRDVDQTLVQQKRKSLSNTQTMTMGRNPLRNGKPTNNEPNPMRTTLLVFNSKGKITNQAQIGMDAYAYLQYMKLNKKYVNVKRTLTTTSGTFRTLLIKVKKSNTNSSYAGKYVMIVQNIDSQMFALKTFRQALILTMVIFWLLALALAYWLSNRSLAPIVVAWQHQQDFVADAAHELRAPLAVIQSQQEAMLTKPNAKIIDQTEAIATSLSETKRLRQLTGDLLTIAKADSNAVQLDIQPFELNAYFTKMLRPYEDIAESQDKTFSVDLPEHGNALFDNERMHQLTVLLLDNAFKYTASGDQVWVKVTLSANDWKMVVGNSGPTISDEDKAHIFERFYRADKSRNRKTGGSGLGLSIGAWIVKAHRGKMTVTDVQPHGAEFTAKFPRVPKVN</sequence>
<keyword evidence="9" id="KW-0812">Transmembrane</keyword>
<evidence type="ECO:0000256" key="2">
    <source>
        <dbReference type="ARBA" id="ARBA00004370"/>
    </source>
</evidence>
<dbReference type="Proteomes" id="UP000051790">
    <property type="component" value="Unassembled WGS sequence"/>
</dbReference>
<dbReference type="RefSeq" id="WP_056964359.1">
    <property type="nucleotide sequence ID" value="NZ_AZEU01000206.1"/>
</dbReference>
<dbReference type="InterPro" id="IPR003661">
    <property type="entry name" value="HisK_dim/P_dom"/>
</dbReference>
<keyword evidence="6 11" id="KW-0418">Kinase</keyword>
<evidence type="ECO:0000313" key="11">
    <source>
        <dbReference type="EMBL" id="KRL43230.1"/>
    </source>
</evidence>
<evidence type="ECO:0000256" key="8">
    <source>
        <dbReference type="SAM" id="MobiDB-lite"/>
    </source>
</evidence>
<dbReference type="CDD" id="cd00082">
    <property type="entry name" value="HisKA"/>
    <property type="match status" value="1"/>
</dbReference>
<evidence type="ECO:0000256" key="5">
    <source>
        <dbReference type="ARBA" id="ARBA00022679"/>
    </source>
</evidence>
<dbReference type="GO" id="GO:0000155">
    <property type="term" value="F:phosphorelay sensor kinase activity"/>
    <property type="evidence" value="ECO:0007669"/>
    <property type="project" value="InterPro"/>
</dbReference>
<evidence type="ECO:0000256" key="3">
    <source>
        <dbReference type="ARBA" id="ARBA00012438"/>
    </source>
</evidence>
<name>A0A0R1QFH7_9LACO</name>
<dbReference type="SUPFAM" id="SSF55874">
    <property type="entry name" value="ATPase domain of HSP90 chaperone/DNA topoisomerase II/histidine kinase"/>
    <property type="match status" value="1"/>
</dbReference>
<evidence type="ECO:0000313" key="12">
    <source>
        <dbReference type="Proteomes" id="UP000051790"/>
    </source>
</evidence>
<dbReference type="PATRIC" id="fig|1423769.4.peg.1886"/>
<evidence type="ECO:0000256" key="1">
    <source>
        <dbReference type="ARBA" id="ARBA00000085"/>
    </source>
</evidence>
<evidence type="ECO:0000256" key="6">
    <source>
        <dbReference type="ARBA" id="ARBA00022777"/>
    </source>
</evidence>
<dbReference type="FunFam" id="3.30.565.10:FF:000006">
    <property type="entry name" value="Sensor histidine kinase WalK"/>
    <property type="match status" value="1"/>
</dbReference>
<keyword evidence="7" id="KW-0902">Two-component regulatory system</keyword>
<keyword evidence="9" id="KW-1133">Transmembrane helix</keyword>
<dbReference type="SMART" id="SM00387">
    <property type="entry name" value="HATPase_c"/>
    <property type="match status" value="1"/>
</dbReference>
<accession>A0A0R1QFH7</accession>
<evidence type="ECO:0000259" key="10">
    <source>
        <dbReference type="PROSITE" id="PS50109"/>
    </source>
</evidence>
<dbReference type="AlphaFoldDB" id="A0A0R1QFH7"/>
<protein>
    <recommendedName>
        <fullName evidence="3">histidine kinase</fullName>
        <ecNumber evidence="3">2.7.13.3</ecNumber>
    </recommendedName>
</protein>
<comment type="caution">
    <text evidence="11">The sequence shown here is derived from an EMBL/GenBank/DDBJ whole genome shotgun (WGS) entry which is preliminary data.</text>
</comment>
<dbReference type="SMART" id="SM00388">
    <property type="entry name" value="HisKA"/>
    <property type="match status" value="1"/>
</dbReference>
<feature type="transmembrane region" description="Helical" evidence="9">
    <location>
        <begin position="173"/>
        <end position="192"/>
    </location>
</feature>
<dbReference type="PANTHER" id="PTHR45453">
    <property type="entry name" value="PHOSPHATE REGULON SENSOR PROTEIN PHOR"/>
    <property type="match status" value="1"/>
</dbReference>
<dbReference type="EC" id="2.7.13.3" evidence="3"/>
<dbReference type="PROSITE" id="PS50109">
    <property type="entry name" value="HIS_KIN"/>
    <property type="match status" value="1"/>
</dbReference>